<keyword evidence="6" id="KW-0812">Transmembrane</keyword>
<dbReference type="Pfam" id="PF02646">
    <property type="entry name" value="RmuC"/>
    <property type="match status" value="1"/>
</dbReference>
<protein>
    <submittedName>
        <fullName evidence="7">DNA recombination protein RmuC</fullName>
    </submittedName>
</protein>
<accession>A0ABW3JN57</accession>
<keyword evidence="3 5" id="KW-0175">Coiled coil</keyword>
<dbReference type="Proteomes" id="UP001597062">
    <property type="component" value="Unassembled WGS sequence"/>
</dbReference>
<evidence type="ECO:0000256" key="3">
    <source>
        <dbReference type="ARBA" id="ARBA00023054"/>
    </source>
</evidence>
<feature type="transmembrane region" description="Helical" evidence="6">
    <location>
        <begin position="6"/>
        <end position="26"/>
    </location>
</feature>
<feature type="coiled-coil region" evidence="5">
    <location>
        <begin position="48"/>
        <end position="219"/>
    </location>
</feature>
<gene>
    <name evidence="7" type="primary">rmuC</name>
    <name evidence="7" type="ORF">ACFQ1U_01765</name>
</gene>
<comment type="caution">
    <text evidence="7">The sequence shown here is derived from an EMBL/GenBank/DDBJ whole genome shotgun (WGS) entry which is preliminary data.</text>
</comment>
<comment type="function">
    <text evidence="1">Involved in DNA recombination.</text>
</comment>
<dbReference type="PANTHER" id="PTHR30563:SF0">
    <property type="entry name" value="DNA RECOMBINATION PROTEIN RMUC"/>
    <property type="match status" value="1"/>
</dbReference>
<comment type="similarity">
    <text evidence="2">Belongs to the RmuC family.</text>
</comment>
<evidence type="ECO:0000256" key="5">
    <source>
        <dbReference type="SAM" id="Coils"/>
    </source>
</evidence>
<evidence type="ECO:0000256" key="1">
    <source>
        <dbReference type="ARBA" id="ARBA00003416"/>
    </source>
</evidence>
<dbReference type="PANTHER" id="PTHR30563">
    <property type="entry name" value="DNA RECOMBINATION PROTEIN RMUC"/>
    <property type="match status" value="1"/>
</dbReference>
<evidence type="ECO:0000313" key="7">
    <source>
        <dbReference type="EMBL" id="MFD0991920.1"/>
    </source>
</evidence>
<dbReference type="InterPro" id="IPR003798">
    <property type="entry name" value="DNA_recombination_RmuC"/>
</dbReference>
<keyword evidence="6" id="KW-1133">Transmembrane helix</keyword>
<name>A0ABW3JN57_9FLAO</name>
<proteinExistence type="inferred from homology"/>
<keyword evidence="4" id="KW-0233">DNA recombination</keyword>
<evidence type="ECO:0000256" key="6">
    <source>
        <dbReference type="SAM" id="Phobius"/>
    </source>
</evidence>
<reference evidence="8" key="1">
    <citation type="journal article" date="2019" name="Int. J. Syst. Evol. Microbiol.">
        <title>The Global Catalogue of Microorganisms (GCM) 10K type strain sequencing project: providing services to taxonomists for standard genome sequencing and annotation.</title>
        <authorList>
            <consortium name="The Broad Institute Genomics Platform"/>
            <consortium name="The Broad Institute Genome Sequencing Center for Infectious Disease"/>
            <person name="Wu L."/>
            <person name="Ma J."/>
        </authorList>
    </citation>
    <scope>NUCLEOTIDE SEQUENCE [LARGE SCALE GENOMIC DNA]</scope>
    <source>
        <strain evidence="8">CCUG 60527</strain>
    </source>
</reference>
<keyword evidence="6" id="KW-0472">Membrane</keyword>
<sequence length="479" mass="55118">MSEQLIYLLLTGFIGTILGFLIAYVIQKNKTNEVEREKASLLERTSILEEHKINAEQISEELKTSLQNIQSEKDTLKERNNTLTEYKANADKALEELKHELKFLQTEKESLIKVNTRQDVDLKNLQSKLDEQKSEVEKLQDKFTKEFENLANKILEEKSTKFTSQNKENIKTILDPLEKKIKEFEDKVDKTHKESIDYHSALRQQIVGLKELNAQMSKETLNLTKALKGDSKTQGNWGELVLERVLEKSGLEKDREYFVQQSFTNDEGKRIMPDVVIHLPDNKKMVVDSKVSLTAYEQFVNTEDDSQRELFLKEHVNSLKRHVEQLSEKKYEDIYKIESPDFVLLFVPIEPAFAVALSEDNTLYNKAFEKNIVIVTPTTLLATLRTIDTMWNNEKQQRNALEIARQAGALYDKFDGLLKDLINIGKKIDATKTDYSAAMNKLVEGRGNLITSVEKLKKMGAKAKKALPESIIQRAQDED</sequence>
<evidence type="ECO:0000313" key="8">
    <source>
        <dbReference type="Proteomes" id="UP001597062"/>
    </source>
</evidence>
<keyword evidence="8" id="KW-1185">Reference proteome</keyword>
<dbReference type="EMBL" id="JBHTJR010000014">
    <property type="protein sequence ID" value="MFD0991920.1"/>
    <property type="molecule type" value="Genomic_DNA"/>
</dbReference>
<evidence type="ECO:0000256" key="2">
    <source>
        <dbReference type="ARBA" id="ARBA00009840"/>
    </source>
</evidence>
<organism evidence="7 8">
    <name type="scientific">Tenacibaculum geojense</name>
    <dbReference type="NCBI Taxonomy" id="915352"/>
    <lineage>
        <taxon>Bacteria</taxon>
        <taxon>Pseudomonadati</taxon>
        <taxon>Bacteroidota</taxon>
        <taxon>Flavobacteriia</taxon>
        <taxon>Flavobacteriales</taxon>
        <taxon>Flavobacteriaceae</taxon>
        <taxon>Tenacibaculum</taxon>
    </lineage>
</organism>
<evidence type="ECO:0000256" key="4">
    <source>
        <dbReference type="ARBA" id="ARBA00023172"/>
    </source>
</evidence>
<dbReference type="RefSeq" id="WP_386104682.1">
    <property type="nucleotide sequence ID" value="NZ_JBHTJR010000014.1"/>
</dbReference>